<proteinExistence type="predicted"/>
<keyword evidence="1" id="KW-0732">Signal</keyword>
<evidence type="ECO:0000313" key="2">
    <source>
        <dbReference type="EMBL" id="AWM38156.1"/>
    </source>
</evidence>
<dbReference type="EMBL" id="CP025958">
    <property type="protein sequence ID" value="AWM38156.1"/>
    <property type="molecule type" value="Genomic_DNA"/>
</dbReference>
<evidence type="ECO:0000313" key="3">
    <source>
        <dbReference type="Proteomes" id="UP000245802"/>
    </source>
</evidence>
<dbReference type="RefSeq" id="WP_010038132.1">
    <property type="nucleotide sequence ID" value="NZ_CP025958.1"/>
</dbReference>
<reference evidence="2 3" key="1">
    <citation type="submission" date="2018-01" db="EMBL/GenBank/DDBJ databases">
        <title>G. obscuriglobus.</title>
        <authorList>
            <person name="Franke J."/>
            <person name="Blomberg W."/>
            <person name="Selmecki A."/>
        </authorList>
    </citation>
    <scope>NUCLEOTIDE SEQUENCE [LARGE SCALE GENOMIC DNA]</scope>
    <source>
        <strain evidence="2 3">DSM 5831</strain>
    </source>
</reference>
<organism evidence="2 3">
    <name type="scientific">Gemmata obscuriglobus</name>
    <dbReference type="NCBI Taxonomy" id="114"/>
    <lineage>
        <taxon>Bacteria</taxon>
        <taxon>Pseudomonadati</taxon>
        <taxon>Planctomycetota</taxon>
        <taxon>Planctomycetia</taxon>
        <taxon>Gemmatales</taxon>
        <taxon>Gemmataceae</taxon>
        <taxon>Gemmata</taxon>
    </lineage>
</organism>
<dbReference type="Proteomes" id="UP000245802">
    <property type="component" value="Chromosome"/>
</dbReference>
<evidence type="ECO:0000256" key="1">
    <source>
        <dbReference type="SAM" id="SignalP"/>
    </source>
</evidence>
<gene>
    <name evidence="2" type="ORF">C1280_14940</name>
</gene>
<sequence length="164" mass="17389">MKALSIALVLTITVAGAAAGGEKYTSKEGQFAIAFPKGAEAKTHKNEKGRASLDAVLVESQGTLHGVAYGEVPAAELKNLGTFYDSVESGLVKRTGAKVTERKEVTFGPDKLPARDLLTERDGVHGRLVLVVNGTRIYAIMVRGSKEFVSSTEAAAFVASFEFK</sequence>
<accession>A0A2Z3H3J6</accession>
<protein>
    <recommendedName>
        <fullName evidence="4">PsbP C-terminal domain-containing protein</fullName>
    </recommendedName>
</protein>
<keyword evidence="3" id="KW-1185">Reference proteome</keyword>
<dbReference type="AlphaFoldDB" id="A0A2Z3H3J6"/>
<name>A0A2Z3H3J6_9BACT</name>
<feature type="chain" id="PRO_5016343469" description="PsbP C-terminal domain-containing protein" evidence="1">
    <location>
        <begin position="18"/>
        <end position="164"/>
    </location>
</feature>
<dbReference type="KEGG" id="gog:C1280_14940"/>
<dbReference type="OrthoDB" id="303961at2"/>
<feature type="signal peptide" evidence="1">
    <location>
        <begin position="1"/>
        <end position="17"/>
    </location>
</feature>
<evidence type="ECO:0008006" key="4">
    <source>
        <dbReference type="Google" id="ProtNLM"/>
    </source>
</evidence>